<keyword evidence="3" id="KW-1185">Reference proteome</keyword>
<comment type="caution">
    <text evidence="2">The sequence shown here is derived from an EMBL/GenBank/DDBJ whole genome shotgun (WGS) entry which is preliminary data.</text>
</comment>
<gene>
    <name evidence="2" type="ORF">Poly51_32650</name>
</gene>
<evidence type="ECO:0000256" key="1">
    <source>
        <dbReference type="SAM" id="SignalP"/>
    </source>
</evidence>
<proteinExistence type="predicted"/>
<dbReference type="AlphaFoldDB" id="A0A5C6F3C3"/>
<sequence precursor="true">MKIDPYILISRFTPVKRFCTVATVITVMCCAPIIASKSFADPPPQVDPTTSQTSQPEAVALIDQVVRYLVDGPAFDAKVRETVWSAGREVVGVGTYEQAGGGTGRFNLQVTMHDGDGKHRFQQISDGRLAWTRTEIADEVSLRRVDVGRLNEWVHETPDRDSISPRLKVGGWTEMLTSIRRDHVLSAASYKLEGTSVWVISGTLRQSRRDEVMMQANVDKWPELYPTGVRIAVAATNDPETGFGQWLPIHIEFRSDPVTVVNASQPSKTTTNNGRLITLIELYSLRPIQPPPLERFRYDNQDAEVIFVNETDRYLEMFGVQLTQRERRLLTR</sequence>
<dbReference type="Proteomes" id="UP000318288">
    <property type="component" value="Unassembled WGS sequence"/>
</dbReference>
<dbReference type="RefSeq" id="WP_146458745.1">
    <property type="nucleotide sequence ID" value="NZ_SJPW01000004.1"/>
</dbReference>
<reference evidence="2 3" key="1">
    <citation type="submission" date="2019-02" db="EMBL/GenBank/DDBJ databases">
        <title>Deep-cultivation of Planctomycetes and their phenomic and genomic characterization uncovers novel biology.</title>
        <authorList>
            <person name="Wiegand S."/>
            <person name="Jogler M."/>
            <person name="Boedeker C."/>
            <person name="Pinto D."/>
            <person name="Vollmers J."/>
            <person name="Rivas-Marin E."/>
            <person name="Kohn T."/>
            <person name="Peeters S.H."/>
            <person name="Heuer A."/>
            <person name="Rast P."/>
            <person name="Oberbeckmann S."/>
            <person name="Bunk B."/>
            <person name="Jeske O."/>
            <person name="Meyerdierks A."/>
            <person name="Storesund J.E."/>
            <person name="Kallscheuer N."/>
            <person name="Luecker S."/>
            <person name="Lage O.M."/>
            <person name="Pohl T."/>
            <person name="Merkel B.J."/>
            <person name="Hornburger P."/>
            <person name="Mueller R.-W."/>
            <person name="Bruemmer F."/>
            <person name="Labrenz M."/>
            <person name="Spormann A.M."/>
            <person name="Op Den Camp H."/>
            <person name="Overmann J."/>
            <person name="Amann R."/>
            <person name="Jetten M.S.M."/>
            <person name="Mascher T."/>
            <person name="Medema M.H."/>
            <person name="Devos D.P."/>
            <person name="Kaster A.-K."/>
            <person name="Ovreas L."/>
            <person name="Rohde M."/>
            <person name="Galperin M.Y."/>
            <person name="Jogler C."/>
        </authorList>
    </citation>
    <scope>NUCLEOTIDE SEQUENCE [LARGE SCALE GENOMIC DNA]</scope>
    <source>
        <strain evidence="2 3">Poly51</strain>
    </source>
</reference>
<evidence type="ECO:0008006" key="4">
    <source>
        <dbReference type="Google" id="ProtNLM"/>
    </source>
</evidence>
<evidence type="ECO:0000313" key="3">
    <source>
        <dbReference type="Proteomes" id="UP000318288"/>
    </source>
</evidence>
<protein>
    <recommendedName>
        <fullName evidence="4">Secreted protein</fullName>
    </recommendedName>
</protein>
<accession>A0A5C6F3C3</accession>
<feature type="signal peptide" evidence="1">
    <location>
        <begin position="1"/>
        <end position="40"/>
    </location>
</feature>
<dbReference type="OrthoDB" id="245771at2"/>
<organism evidence="2 3">
    <name type="scientific">Rubripirellula tenax</name>
    <dbReference type="NCBI Taxonomy" id="2528015"/>
    <lineage>
        <taxon>Bacteria</taxon>
        <taxon>Pseudomonadati</taxon>
        <taxon>Planctomycetota</taxon>
        <taxon>Planctomycetia</taxon>
        <taxon>Pirellulales</taxon>
        <taxon>Pirellulaceae</taxon>
        <taxon>Rubripirellula</taxon>
    </lineage>
</organism>
<dbReference type="EMBL" id="SJPW01000004">
    <property type="protein sequence ID" value="TWU54546.1"/>
    <property type="molecule type" value="Genomic_DNA"/>
</dbReference>
<name>A0A5C6F3C3_9BACT</name>
<evidence type="ECO:0000313" key="2">
    <source>
        <dbReference type="EMBL" id="TWU54546.1"/>
    </source>
</evidence>
<keyword evidence="1" id="KW-0732">Signal</keyword>
<feature type="chain" id="PRO_5023116918" description="Secreted protein" evidence="1">
    <location>
        <begin position="41"/>
        <end position="332"/>
    </location>
</feature>